<name>A0A7J7IXQ4_BUGNE</name>
<organism evidence="14 15">
    <name type="scientific">Bugula neritina</name>
    <name type="common">Brown bryozoan</name>
    <name type="synonym">Sertularia neritina</name>
    <dbReference type="NCBI Taxonomy" id="10212"/>
    <lineage>
        <taxon>Eukaryota</taxon>
        <taxon>Metazoa</taxon>
        <taxon>Spiralia</taxon>
        <taxon>Lophotrochozoa</taxon>
        <taxon>Bryozoa</taxon>
        <taxon>Gymnolaemata</taxon>
        <taxon>Cheilostomatida</taxon>
        <taxon>Flustrina</taxon>
        <taxon>Buguloidea</taxon>
        <taxon>Bugulidae</taxon>
        <taxon>Bugula</taxon>
    </lineage>
</organism>
<evidence type="ECO:0000256" key="5">
    <source>
        <dbReference type="ARBA" id="ARBA00022692"/>
    </source>
</evidence>
<feature type="transmembrane region" description="Helical" evidence="13">
    <location>
        <begin position="385"/>
        <end position="405"/>
    </location>
</feature>
<feature type="region of interest" description="Disordered" evidence="12">
    <location>
        <begin position="586"/>
        <end position="633"/>
    </location>
</feature>
<feature type="transmembrane region" description="Helical" evidence="13">
    <location>
        <begin position="86"/>
        <end position="109"/>
    </location>
</feature>
<evidence type="ECO:0000256" key="3">
    <source>
        <dbReference type="ARBA" id="ARBA00022448"/>
    </source>
</evidence>
<feature type="transmembrane region" description="Helical" evidence="13">
    <location>
        <begin position="443"/>
        <end position="466"/>
    </location>
</feature>
<dbReference type="Proteomes" id="UP000593567">
    <property type="component" value="Unassembled WGS sequence"/>
</dbReference>
<dbReference type="Gene3D" id="1.20.1730.10">
    <property type="entry name" value="Sodium/glucose cotransporter"/>
    <property type="match status" value="1"/>
</dbReference>
<evidence type="ECO:0000256" key="6">
    <source>
        <dbReference type="ARBA" id="ARBA00022989"/>
    </source>
</evidence>
<keyword evidence="7" id="KW-0915">Sodium</keyword>
<keyword evidence="5 13" id="KW-0812">Transmembrane</keyword>
<dbReference type="GO" id="GO:0005886">
    <property type="term" value="C:plasma membrane"/>
    <property type="evidence" value="ECO:0007669"/>
    <property type="project" value="UniProtKB-SubCell"/>
</dbReference>
<dbReference type="Pfam" id="PF00474">
    <property type="entry name" value="SSF"/>
    <property type="match status" value="1"/>
</dbReference>
<dbReference type="PROSITE" id="PS50283">
    <property type="entry name" value="NA_SOLUT_SYMP_3"/>
    <property type="match status" value="1"/>
</dbReference>
<dbReference type="PANTHER" id="PTHR42985">
    <property type="entry name" value="SODIUM-COUPLED MONOCARBOXYLATE TRANSPORTER"/>
    <property type="match status" value="1"/>
</dbReference>
<evidence type="ECO:0000256" key="12">
    <source>
        <dbReference type="SAM" id="MobiDB-lite"/>
    </source>
</evidence>
<accession>A0A7J7IXQ4</accession>
<dbReference type="InterPro" id="IPR001734">
    <property type="entry name" value="Na/solute_symporter"/>
</dbReference>
<gene>
    <name evidence="14" type="ORF">EB796_023046</name>
</gene>
<dbReference type="InterPro" id="IPR038377">
    <property type="entry name" value="Na/Glc_symporter_sf"/>
</dbReference>
<evidence type="ECO:0000313" key="14">
    <source>
        <dbReference type="EMBL" id="KAF6018650.1"/>
    </source>
</evidence>
<feature type="transmembrane region" description="Helical" evidence="13">
    <location>
        <begin position="191"/>
        <end position="210"/>
    </location>
</feature>
<feature type="transmembrane region" description="Helical" evidence="13">
    <location>
        <begin position="161"/>
        <end position="179"/>
    </location>
</feature>
<evidence type="ECO:0000256" key="7">
    <source>
        <dbReference type="ARBA" id="ARBA00023053"/>
    </source>
</evidence>
<feature type="transmembrane region" description="Helical" evidence="13">
    <location>
        <begin position="341"/>
        <end position="364"/>
    </location>
</feature>
<comment type="caution">
    <text evidence="14">The sequence shown here is derived from an EMBL/GenBank/DDBJ whole genome shotgun (WGS) entry which is preliminary data.</text>
</comment>
<evidence type="ECO:0000256" key="1">
    <source>
        <dbReference type="ARBA" id="ARBA00004651"/>
    </source>
</evidence>
<feature type="transmembrane region" description="Helical" evidence="13">
    <location>
        <begin position="16"/>
        <end position="35"/>
    </location>
</feature>
<evidence type="ECO:0000256" key="10">
    <source>
        <dbReference type="ARBA" id="ARBA00023201"/>
    </source>
</evidence>
<feature type="transmembrane region" description="Helical" evidence="13">
    <location>
        <begin position="411"/>
        <end position="436"/>
    </location>
</feature>
<evidence type="ECO:0008006" key="16">
    <source>
        <dbReference type="Google" id="ProtNLM"/>
    </source>
</evidence>
<comment type="subcellular location">
    <subcellularLocation>
        <location evidence="1">Cell membrane</location>
        <topology evidence="1">Multi-pass membrane protein</topology>
    </subcellularLocation>
</comment>
<evidence type="ECO:0000256" key="2">
    <source>
        <dbReference type="ARBA" id="ARBA00006434"/>
    </source>
</evidence>
<dbReference type="CDD" id="cd11492">
    <property type="entry name" value="SLC5sbd_NIS-SMVT"/>
    <property type="match status" value="1"/>
</dbReference>
<feature type="transmembrane region" description="Helical" evidence="13">
    <location>
        <begin position="520"/>
        <end position="544"/>
    </location>
</feature>
<keyword evidence="8" id="KW-0406">Ion transport</keyword>
<keyword evidence="4" id="KW-1003">Cell membrane</keyword>
<dbReference type="GO" id="GO:0015293">
    <property type="term" value="F:symporter activity"/>
    <property type="evidence" value="ECO:0007669"/>
    <property type="project" value="TreeGrafter"/>
</dbReference>
<dbReference type="EMBL" id="VXIV02003287">
    <property type="protein sequence ID" value="KAF6018650.1"/>
    <property type="molecule type" value="Genomic_DNA"/>
</dbReference>
<evidence type="ECO:0000256" key="13">
    <source>
        <dbReference type="SAM" id="Phobius"/>
    </source>
</evidence>
<sequence>MSDSAYEVPKFQVWDYVVFSGLLCVSAGIGVYHAFAGGRQSTTKEFLLADKKMNVAPVAMSMLASFMSAITLMGNPAEIYNYGTQFFIIGLSYALVIPAAAHIYIPIFYNLNLTSAYEYLELRFSKGVRLAACCTFILQMVFYMAIVLYAPALALNQVTGLNVWISVLSVGLVCTFYTALGGMKAVMYTDLLQIIIMFAGIIAVVIKGSMDVGGFSEVWRIAGEGDRLELFNFDPDPRVRHTFWTLTFGATFTWLAIYAVNQAQVQRALSTPSLRHAQIAIYLNIPGLIGLLVVTVGCGLVIYANYKGCDPVTLKRVVSADQLVPLFVMESLGAFPGVPGLFVSAIFSGALSTLSSGFNSLSAITLHDIIKSYIKKDMTEKQATLTAKLLAVGFGILCIALSYVASFLGGILQAALALFGIVGGPLLGLFTLAMFFPWANWKGAYAALFGSLTTTLWVGLGAILQYKPINPMKPFSTDECSVNNMTVFTNSSTMMSELQNATTTLAPDRPPIAEWYGVSYLYYSTIAIIMSLILGLTVSFITGAQDPKQIDPRLVTPFVANLFCCLSAEKKKALWCGVRHDQVETMSSTEEMAPMKSNDGDSPRSNGDVTFVDENGKSSSNEIYPDLKDTKLE</sequence>
<feature type="transmembrane region" description="Helical" evidence="13">
    <location>
        <begin position="130"/>
        <end position="155"/>
    </location>
</feature>
<proteinExistence type="inferred from homology"/>
<evidence type="ECO:0000256" key="11">
    <source>
        <dbReference type="RuleBase" id="RU362091"/>
    </source>
</evidence>
<feature type="transmembrane region" description="Helical" evidence="13">
    <location>
        <begin position="281"/>
        <end position="306"/>
    </location>
</feature>
<keyword evidence="3" id="KW-0813">Transport</keyword>
<dbReference type="NCBIfam" id="TIGR00813">
    <property type="entry name" value="sss"/>
    <property type="match status" value="1"/>
</dbReference>
<evidence type="ECO:0000256" key="8">
    <source>
        <dbReference type="ARBA" id="ARBA00023065"/>
    </source>
</evidence>
<dbReference type="InterPro" id="IPR051163">
    <property type="entry name" value="Sodium:Solute_Symporter_SSF"/>
</dbReference>
<evidence type="ECO:0000256" key="9">
    <source>
        <dbReference type="ARBA" id="ARBA00023136"/>
    </source>
</evidence>
<dbReference type="PANTHER" id="PTHR42985:SF40">
    <property type="entry name" value="LD47995P-RELATED"/>
    <property type="match status" value="1"/>
</dbReference>
<keyword evidence="9 13" id="KW-0472">Membrane</keyword>
<comment type="similarity">
    <text evidence="2 11">Belongs to the sodium:solute symporter (SSF) (TC 2.A.21) family.</text>
</comment>
<feature type="transmembrane region" description="Helical" evidence="13">
    <location>
        <begin position="55"/>
        <end position="74"/>
    </location>
</feature>
<feature type="transmembrane region" description="Helical" evidence="13">
    <location>
        <begin position="241"/>
        <end position="260"/>
    </location>
</feature>
<dbReference type="AlphaFoldDB" id="A0A7J7IXQ4"/>
<keyword evidence="6 13" id="KW-1133">Transmembrane helix</keyword>
<evidence type="ECO:0000313" key="15">
    <source>
        <dbReference type="Proteomes" id="UP000593567"/>
    </source>
</evidence>
<keyword evidence="10" id="KW-0739">Sodium transport</keyword>
<protein>
    <recommendedName>
        <fullName evidence="16">SLC5A6</fullName>
    </recommendedName>
</protein>
<dbReference type="OrthoDB" id="6132759at2759"/>
<evidence type="ECO:0000256" key="4">
    <source>
        <dbReference type="ARBA" id="ARBA00022475"/>
    </source>
</evidence>
<keyword evidence="15" id="KW-1185">Reference proteome</keyword>
<dbReference type="GO" id="GO:0006814">
    <property type="term" value="P:sodium ion transport"/>
    <property type="evidence" value="ECO:0007669"/>
    <property type="project" value="UniProtKB-KW"/>
</dbReference>
<reference evidence="14" key="1">
    <citation type="submission" date="2020-06" db="EMBL/GenBank/DDBJ databases">
        <title>Draft genome of Bugula neritina, a colonial animal packing powerful symbionts and potential medicines.</title>
        <authorList>
            <person name="Rayko M."/>
        </authorList>
    </citation>
    <scope>NUCLEOTIDE SEQUENCE [LARGE SCALE GENOMIC DNA]</scope>
    <source>
        <strain evidence="14">Kwan_BN1</strain>
    </source>
</reference>